<accession>A0ABT0EBD2</accession>
<organism evidence="1 2">
    <name type="scientific">Pseudomonas emilianonis</name>
    <dbReference type="NCBI Taxonomy" id="2915812"/>
    <lineage>
        <taxon>Bacteria</taxon>
        <taxon>Pseudomonadati</taxon>
        <taxon>Pseudomonadota</taxon>
        <taxon>Gammaproteobacteria</taxon>
        <taxon>Pseudomonadales</taxon>
        <taxon>Pseudomonadaceae</taxon>
        <taxon>Pseudomonas</taxon>
    </lineage>
</organism>
<evidence type="ECO:0000313" key="2">
    <source>
        <dbReference type="Proteomes" id="UP001317085"/>
    </source>
</evidence>
<protein>
    <submittedName>
        <fullName evidence="1">Uncharacterized protein</fullName>
    </submittedName>
</protein>
<name>A0ABT0EBD2_9PSED</name>
<sequence>MKKYLYGKRKFLGDIISGKSGLRFSDIIHYSVMENELIRDDERTKVFEIPKEYFRLYVNDKEINPADMVGGTVLSMPVDRCYCVCLSSKPNDQVLFDRFNADVCLEIDLENLLHFLSIAVQKFEGMSVIHKDVSYYPAIMADAFPDVDSILFYKRDIYSIESEYRIAITVPRHRTHFKSEGNDRIKMFSDDVNDIRHLFINGNTPEINKSYLTGVFYFPEDTKPPASSPI</sequence>
<reference evidence="1 2" key="1">
    <citation type="submission" date="2022-02" db="EMBL/GenBank/DDBJ databases">
        <title>Comparative genomics of the first Antarctic Pseudomonas spp. capable of biotransforming 2,4,6-Trinitrotoluene.</title>
        <authorList>
            <person name="Cabrera M.A."/>
            <person name="Marquez S.L."/>
            <person name="Perez-Donoso J.M."/>
        </authorList>
    </citation>
    <scope>NUCLEOTIDE SEQUENCE [LARGE SCALE GENOMIC DNA]</scope>
    <source>
        <strain evidence="1 2">TNT11</strain>
    </source>
</reference>
<keyword evidence="2" id="KW-1185">Reference proteome</keyword>
<proteinExistence type="predicted"/>
<gene>
    <name evidence="1" type="ORF">L9Z73_01255</name>
</gene>
<comment type="caution">
    <text evidence="1">The sequence shown here is derived from an EMBL/GenBank/DDBJ whole genome shotgun (WGS) entry which is preliminary data.</text>
</comment>
<dbReference type="RefSeq" id="WP_247395776.1">
    <property type="nucleotide sequence ID" value="NZ_JAKNRV010000005.1"/>
</dbReference>
<evidence type="ECO:0000313" key="1">
    <source>
        <dbReference type="EMBL" id="MCK1783037.1"/>
    </source>
</evidence>
<dbReference type="Proteomes" id="UP001317085">
    <property type="component" value="Unassembled WGS sequence"/>
</dbReference>
<dbReference type="EMBL" id="JAKNRV010000005">
    <property type="protein sequence ID" value="MCK1783037.1"/>
    <property type="molecule type" value="Genomic_DNA"/>
</dbReference>